<evidence type="ECO:0000256" key="10">
    <source>
        <dbReference type="RuleBase" id="RU000577"/>
    </source>
</evidence>
<feature type="region of interest" description="Domain IV, binds dsDNA" evidence="8">
    <location>
        <begin position="337"/>
        <end position="454"/>
    </location>
</feature>
<feature type="binding site" evidence="8">
    <location>
        <position position="163"/>
    </location>
    <ligand>
        <name>ATP</name>
        <dbReference type="ChEBI" id="CHEBI:30616"/>
    </ligand>
</feature>
<dbReference type="InterPro" id="IPR013159">
    <property type="entry name" value="DnaA_C"/>
</dbReference>
<comment type="caution">
    <text evidence="8">Lacks conserved residue(s) required for the propagation of feature annotation.</text>
</comment>
<dbReference type="CDD" id="cd00009">
    <property type="entry name" value="AAA"/>
    <property type="match status" value="1"/>
</dbReference>
<keyword evidence="3 8" id="KW-0235">DNA replication</keyword>
<dbReference type="eggNOG" id="COG0593">
    <property type="taxonomic scope" value="Bacteria"/>
</dbReference>
<dbReference type="InterPro" id="IPR027417">
    <property type="entry name" value="P-loop_NTPase"/>
</dbReference>
<dbReference type="InterPro" id="IPR013317">
    <property type="entry name" value="DnaA_dom"/>
</dbReference>
<evidence type="ECO:0000256" key="3">
    <source>
        <dbReference type="ARBA" id="ARBA00022705"/>
    </source>
</evidence>
<keyword evidence="2 8" id="KW-0963">Cytoplasm</keyword>
<dbReference type="Proteomes" id="UP000007844">
    <property type="component" value="Chromosome"/>
</dbReference>
<comment type="similarity">
    <text evidence="1 8 11">Belongs to the DnaA family.</text>
</comment>
<dbReference type="InterPro" id="IPR038454">
    <property type="entry name" value="DnaA_N_sf"/>
</dbReference>
<dbReference type="GO" id="GO:0006275">
    <property type="term" value="P:regulation of DNA replication"/>
    <property type="evidence" value="ECO:0007669"/>
    <property type="project" value="UniProtKB-UniRule"/>
</dbReference>
<dbReference type="KEGG" id="daf:Desaf_0001"/>
<dbReference type="SMART" id="SM00382">
    <property type="entry name" value="AAA"/>
    <property type="match status" value="1"/>
</dbReference>
<comment type="subunit">
    <text evidence="8">Oligomerizes as a right-handed, spiral filament on DNA at oriC.</text>
</comment>
<evidence type="ECO:0000256" key="9">
    <source>
        <dbReference type="NCBIfam" id="TIGR00362"/>
    </source>
</evidence>
<evidence type="ECO:0000313" key="16">
    <source>
        <dbReference type="Proteomes" id="UP000007844"/>
    </source>
</evidence>
<evidence type="ECO:0000256" key="8">
    <source>
        <dbReference type="HAMAP-Rule" id="MF_00377"/>
    </source>
</evidence>
<dbReference type="GO" id="GO:0008289">
    <property type="term" value="F:lipid binding"/>
    <property type="evidence" value="ECO:0007669"/>
    <property type="project" value="UniProtKB-KW"/>
</dbReference>
<dbReference type="RefSeq" id="WP_014258249.1">
    <property type="nucleotide sequence ID" value="NC_016629.1"/>
</dbReference>
<comment type="subcellular location">
    <subcellularLocation>
        <location evidence="8">Cytoplasm</location>
    </subcellularLocation>
</comment>
<dbReference type="GO" id="GO:0003688">
    <property type="term" value="F:DNA replication origin binding"/>
    <property type="evidence" value="ECO:0007669"/>
    <property type="project" value="UniProtKB-UniRule"/>
</dbReference>
<dbReference type="Pfam" id="PF11638">
    <property type="entry name" value="DnaA_N"/>
    <property type="match status" value="1"/>
</dbReference>
<dbReference type="SMART" id="SM00760">
    <property type="entry name" value="Bac_DnaA_C"/>
    <property type="match status" value="1"/>
</dbReference>
<feature type="region of interest" description="Disordered" evidence="12">
    <location>
        <begin position="71"/>
        <end position="97"/>
    </location>
</feature>
<dbReference type="PRINTS" id="PR00051">
    <property type="entry name" value="DNAA"/>
</dbReference>
<feature type="binding site" evidence="8">
    <location>
        <position position="165"/>
    </location>
    <ligand>
        <name>ATP</name>
        <dbReference type="ChEBI" id="CHEBI:30616"/>
    </ligand>
</feature>
<sequence>MNETWQQITQILEKELNPNQFTLWIKPLHASLNNNVLELAAPNEFVAAWVRDKLTTHISQAALQVLGSPSTVTVRSTPKPTPSAPETATKPSSAESTVTVKAKHLGLPLTTPLQSTQCCNWRHSFDDFVVGPSNDLAYAAAQGVVRNDFSPGPLFISSSAGLGKTHLIQAIGHAAQDRTRSKSLTLRYLTAEEFATKMLMALNAKDMSRFKTQFREGIDILLLEDIHFLQGKAMFQDELLSTIKALQERGSRVVFTSSFLPKELSNVDTHLVSRFCSGFLTVIDMPDFDMRRRIVQHKSRQLQVNVPDDVAELLAESITCDIRQLESCLQNLVLKARLLNERISLDMARDVLGNYASQNSGMALERIVEMVCRTFILSPTQLASKSRKRNIVLARNTAFFLARKHTQLSLKDIADRFNRTHSTVIKGITSLELEMSKKTPAGRQIQRTLEQMDL</sequence>
<dbReference type="InterPro" id="IPR020591">
    <property type="entry name" value="Chromosome_initiator_DnaA-like"/>
</dbReference>
<evidence type="ECO:0000313" key="15">
    <source>
        <dbReference type="EMBL" id="EGJ48367.1"/>
    </source>
</evidence>
<dbReference type="Pfam" id="PF08299">
    <property type="entry name" value="Bac_DnaA_C"/>
    <property type="match status" value="1"/>
</dbReference>
<evidence type="ECO:0000256" key="12">
    <source>
        <dbReference type="SAM" id="MobiDB-lite"/>
    </source>
</evidence>
<dbReference type="GO" id="GO:0005737">
    <property type="term" value="C:cytoplasm"/>
    <property type="evidence" value="ECO:0007669"/>
    <property type="project" value="UniProtKB-SubCell"/>
</dbReference>
<evidence type="ECO:0000256" key="1">
    <source>
        <dbReference type="ARBA" id="ARBA00006583"/>
    </source>
</evidence>
<dbReference type="EMBL" id="CP003221">
    <property type="protein sequence ID" value="EGJ48367.1"/>
    <property type="molecule type" value="Genomic_DNA"/>
</dbReference>
<evidence type="ECO:0000256" key="2">
    <source>
        <dbReference type="ARBA" id="ARBA00022490"/>
    </source>
</evidence>
<dbReference type="GO" id="GO:0005524">
    <property type="term" value="F:ATP binding"/>
    <property type="evidence" value="ECO:0007669"/>
    <property type="project" value="UniProtKB-UniRule"/>
</dbReference>
<dbReference type="InterPro" id="IPR018312">
    <property type="entry name" value="Chromosome_initiator_DnaA_CS"/>
</dbReference>
<accession>F3YV49</accession>
<proteinExistence type="inferred from homology"/>
<evidence type="ECO:0000256" key="6">
    <source>
        <dbReference type="ARBA" id="ARBA00023121"/>
    </source>
</evidence>
<reference evidence="15 16" key="1">
    <citation type="journal article" date="2011" name="J. Bacteriol.">
        <title>Genome sequence of the mercury-methylating and pleomorphic Desulfovibrio africanus Strain Walvis Bay.</title>
        <authorList>
            <person name="Brown S.D."/>
            <person name="Wall J.D."/>
            <person name="Kucken A.M."/>
            <person name="Gilmour C.C."/>
            <person name="Podar M."/>
            <person name="Brandt C.C."/>
            <person name="Teshima H."/>
            <person name="Detter J.C."/>
            <person name="Han C.S."/>
            <person name="Land M.L."/>
            <person name="Lucas S."/>
            <person name="Han J."/>
            <person name="Pennacchio L."/>
            <person name="Nolan M."/>
            <person name="Pitluck S."/>
            <person name="Woyke T."/>
            <person name="Goodwin L."/>
            <person name="Palumbo A.V."/>
            <person name="Elias D.A."/>
        </authorList>
    </citation>
    <scope>NUCLEOTIDE SEQUENCE [LARGE SCALE GENOMIC DNA]</scope>
    <source>
        <strain evidence="15 16">Walvis Bay</strain>
    </source>
</reference>
<dbReference type="InterPro" id="IPR001957">
    <property type="entry name" value="Chromosome_initiator_DnaA"/>
</dbReference>
<protein>
    <recommendedName>
        <fullName evidence="8 9">Chromosomal replication initiator protein DnaA</fullName>
    </recommendedName>
</protein>
<dbReference type="PROSITE" id="PS01008">
    <property type="entry name" value="DNAA"/>
    <property type="match status" value="1"/>
</dbReference>
<name>F3YV49_DESAF</name>
<dbReference type="Gene3D" id="3.40.50.300">
    <property type="entry name" value="P-loop containing nucleotide triphosphate hydrolases"/>
    <property type="match status" value="1"/>
</dbReference>
<keyword evidence="4 8" id="KW-0547">Nucleotide-binding</keyword>
<feature type="binding site" evidence="8">
    <location>
        <position position="164"/>
    </location>
    <ligand>
        <name>ATP</name>
        <dbReference type="ChEBI" id="CHEBI:30616"/>
    </ligand>
</feature>
<dbReference type="GO" id="GO:0006270">
    <property type="term" value="P:DNA replication initiation"/>
    <property type="evidence" value="ECO:0007669"/>
    <property type="project" value="UniProtKB-UniRule"/>
</dbReference>
<keyword evidence="5 8" id="KW-0067">ATP-binding</keyword>
<dbReference type="InterPro" id="IPR024633">
    <property type="entry name" value="DnaA_N_dom"/>
</dbReference>
<dbReference type="GO" id="GO:0005886">
    <property type="term" value="C:plasma membrane"/>
    <property type="evidence" value="ECO:0007669"/>
    <property type="project" value="TreeGrafter"/>
</dbReference>
<dbReference type="SUPFAM" id="SSF52540">
    <property type="entry name" value="P-loop containing nucleoside triphosphate hydrolases"/>
    <property type="match status" value="1"/>
</dbReference>
<evidence type="ECO:0000256" key="7">
    <source>
        <dbReference type="ARBA" id="ARBA00023125"/>
    </source>
</evidence>
<dbReference type="Gene3D" id="3.30.300.180">
    <property type="match status" value="1"/>
</dbReference>
<keyword evidence="6 8" id="KW-0446">Lipid-binding</keyword>
<dbReference type="Gene3D" id="1.10.8.60">
    <property type="match status" value="1"/>
</dbReference>
<dbReference type="STRING" id="690850.Desaf_0001"/>
<dbReference type="InterPro" id="IPR003593">
    <property type="entry name" value="AAA+_ATPase"/>
</dbReference>
<dbReference type="InterPro" id="IPR010921">
    <property type="entry name" value="Trp_repressor/repl_initiator"/>
</dbReference>
<dbReference type="PANTHER" id="PTHR30050:SF2">
    <property type="entry name" value="CHROMOSOMAL REPLICATION INITIATOR PROTEIN DNAA"/>
    <property type="match status" value="1"/>
</dbReference>
<dbReference type="PANTHER" id="PTHR30050">
    <property type="entry name" value="CHROMOSOMAL REPLICATION INITIATOR PROTEIN DNAA"/>
    <property type="match status" value="1"/>
</dbReference>
<evidence type="ECO:0000256" key="4">
    <source>
        <dbReference type="ARBA" id="ARBA00022741"/>
    </source>
</evidence>
<feature type="binding site" evidence="8">
    <location>
        <position position="161"/>
    </location>
    <ligand>
        <name>ATP</name>
        <dbReference type="ChEBI" id="CHEBI:30616"/>
    </ligand>
</feature>
<evidence type="ECO:0000259" key="14">
    <source>
        <dbReference type="SMART" id="SM00760"/>
    </source>
</evidence>
<dbReference type="Gene3D" id="1.10.1750.10">
    <property type="match status" value="1"/>
</dbReference>
<dbReference type="HAMAP" id="MF_00377">
    <property type="entry name" value="DnaA_bact"/>
    <property type="match status" value="1"/>
</dbReference>
<keyword evidence="7 8" id="KW-0238">DNA-binding</keyword>
<evidence type="ECO:0000259" key="13">
    <source>
        <dbReference type="SMART" id="SM00382"/>
    </source>
</evidence>
<dbReference type="NCBIfam" id="TIGR00362">
    <property type="entry name" value="DnaA"/>
    <property type="match status" value="1"/>
</dbReference>
<gene>
    <name evidence="8" type="primary">dnaA</name>
    <name evidence="15" type="ORF">Desaf_0001</name>
</gene>
<dbReference type="CDD" id="cd06571">
    <property type="entry name" value="Bac_DnaA_C"/>
    <property type="match status" value="1"/>
</dbReference>
<evidence type="ECO:0000256" key="5">
    <source>
        <dbReference type="ARBA" id="ARBA00022840"/>
    </source>
</evidence>
<feature type="domain" description="AAA+ ATPase" evidence="13">
    <location>
        <begin position="150"/>
        <end position="289"/>
    </location>
</feature>
<dbReference type="Pfam" id="PF00308">
    <property type="entry name" value="Bac_DnaA"/>
    <property type="match status" value="1"/>
</dbReference>
<comment type="domain">
    <text evidence="8">Domain I is involved in oligomerization and binding regulators, domain II is flexibile and of varying length in different bacteria, domain III forms the AAA+ region, while domain IV binds dsDNA.</text>
</comment>
<organism evidence="15 16">
    <name type="scientific">Desulfocurvibacter africanus subsp. africanus str. Walvis Bay</name>
    <dbReference type="NCBI Taxonomy" id="690850"/>
    <lineage>
        <taxon>Bacteria</taxon>
        <taxon>Pseudomonadati</taxon>
        <taxon>Thermodesulfobacteriota</taxon>
        <taxon>Desulfovibrionia</taxon>
        <taxon>Desulfovibrionales</taxon>
        <taxon>Desulfovibrionaceae</taxon>
        <taxon>Desulfocurvibacter</taxon>
    </lineage>
</organism>
<evidence type="ECO:0000256" key="11">
    <source>
        <dbReference type="RuleBase" id="RU004227"/>
    </source>
</evidence>
<feature type="domain" description="Chromosomal replication initiator DnaA C-terminal" evidence="14">
    <location>
        <begin position="363"/>
        <end position="431"/>
    </location>
</feature>
<comment type="function">
    <text evidence="8 10">Plays an essential role in the initiation and regulation of chromosomal replication. ATP-DnaA binds to the origin of replication (oriC) to initiate formation of the DNA replication initiation complex once per cell cycle. Binds the DnaA box (a 9 base pair repeat at the origin) and separates the double-stranded (ds)DNA. Forms a right-handed helical filament on oriC DNA; dsDNA binds to the exterior of the filament while single-stranded (ss)DNA is stabiized in the filament's interior. The ATP-DnaA-oriC complex binds and stabilizes one strand of the AT-rich DNA unwinding element (DUE), permitting loading of DNA polymerase. After initiation quickly degrades to an ADP-DnaA complex that is not apt for DNA replication. Binds acidic phospholipids.</text>
</comment>
<feature type="region of interest" description="Domain I, interacts with DnaA modulators" evidence="8">
    <location>
        <begin position="1"/>
        <end position="84"/>
    </location>
</feature>
<keyword evidence="16" id="KW-1185">Reference proteome</keyword>
<dbReference type="AlphaFoldDB" id="F3YV49"/>
<dbReference type="SUPFAM" id="SSF48295">
    <property type="entry name" value="TrpR-like"/>
    <property type="match status" value="1"/>
</dbReference>
<dbReference type="HOGENOM" id="CLU_026910_3_0_7"/>